<dbReference type="NCBIfam" id="TIGR01828">
    <property type="entry name" value="pyru_phos_dikin"/>
    <property type="match status" value="1"/>
</dbReference>
<evidence type="ECO:0000256" key="8">
    <source>
        <dbReference type="ARBA" id="ARBA00022777"/>
    </source>
</evidence>
<keyword evidence="6" id="KW-0479">Metal-binding</keyword>
<dbReference type="PROSITE" id="PS00742">
    <property type="entry name" value="PEP_ENZYMES_2"/>
    <property type="match status" value="1"/>
</dbReference>
<dbReference type="Gene3D" id="1.20.80.30">
    <property type="match status" value="1"/>
</dbReference>
<evidence type="ECO:0000256" key="9">
    <source>
        <dbReference type="ARBA" id="ARBA00022840"/>
    </source>
</evidence>
<dbReference type="EMBL" id="JBBMER010000010">
    <property type="protein sequence ID" value="MEQ2380587.1"/>
    <property type="molecule type" value="Genomic_DNA"/>
</dbReference>
<dbReference type="Proteomes" id="UP001442364">
    <property type="component" value="Unassembled WGS sequence"/>
</dbReference>
<keyword evidence="16" id="KW-1185">Reference proteome</keyword>
<evidence type="ECO:0000256" key="6">
    <source>
        <dbReference type="ARBA" id="ARBA00022723"/>
    </source>
</evidence>
<evidence type="ECO:0000259" key="14">
    <source>
        <dbReference type="Pfam" id="PF02896"/>
    </source>
</evidence>
<keyword evidence="8" id="KW-0418">Kinase</keyword>
<reference evidence="15 16" key="1">
    <citation type="submission" date="2024-03" db="EMBL/GenBank/DDBJ databases">
        <title>Human intestinal bacterial collection.</title>
        <authorList>
            <person name="Pauvert C."/>
            <person name="Hitch T.C.A."/>
            <person name="Clavel T."/>
        </authorList>
    </citation>
    <scope>NUCLEOTIDE SEQUENCE [LARGE SCALE GENOMIC DNA]</scope>
    <source>
        <strain evidence="15 16">CLA-AA-H255</strain>
    </source>
</reference>
<feature type="domain" description="PEP-utilising enzyme C-terminal" evidence="14">
    <location>
        <begin position="521"/>
        <end position="871"/>
    </location>
</feature>
<dbReference type="InterPro" id="IPR008279">
    <property type="entry name" value="PEP-util_enz_mobile_dom"/>
</dbReference>
<dbReference type="Pfam" id="PF00391">
    <property type="entry name" value="PEP-utilizers"/>
    <property type="match status" value="1"/>
</dbReference>
<keyword evidence="7" id="KW-0547">Nucleotide-binding</keyword>
<proteinExistence type="inferred from homology"/>
<keyword evidence="15" id="KW-0670">Pyruvate</keyword>
<dbReference type="SUPFAM" id="SSF56059">
    <property type="entry name" value="Glutathione synthetase ATP-binding domain-like"/>
    <property type="match status" value="1"/>
</dbReference>
<comment type="catalytic activity">
    <reaction evidence="11">
        <text>pyruvate + phosphate + ATP = phosphoenolpyruvate + AMP + diphosphate + H(+)</text>
        <dbReference type="Rhea" id="RHEA:10756"/>
        <dbReference type="ChEBI" id="CHEBI:15361"/>
        <dbReference type="ChEBI" id="CHEBI:15378"/>
        <dbReference type="ChEBI" id="CHEBI:30616"/>
        <dbReference type="ChEBI" id="CHEBI:33019"/>
        <dbReference type="ChEBI" id="CHEBI:43474"/>
        <dbReference type="ChEBI" id="CHEBI:58702"/>
        <dbReference type="ChEBI" id="CHEBI:456215"/>
        <dbReference type="EC" id="2.7.9.1"/>
    </reaction>
</comment>
<dbReference type="Gene3D" id="3.50.30.10">
    <property type="entry name" value="Phosphohistidine domain"/>
    <property type="match status" value="1"/>
</dbReference>
<dbReference type="PIRSF" id="PIRSF000853">
    <property type="entry name" value="PPDK"/>
    <property type="match status" value="1"/>
</dbReference>
<feature type="domain" description="Pyruvate phosphate dikinase AMP/ATP-binding" evidence="13">
    <location>
        <begin position="59"/>
        <end position="296"/>
    </location>
</feature>
<evidence type="ECO:0000256" key="5">
    <source>
        <dbReference type="ARBA" id="ARBA00022679"/>
    </source>
</evidence>
<comment type="caution">
    <text evidence="15">The sequence shown here is derived from an EMBL/GenBank/DDBJ whole genome shotgun (WGS) entry which is preliminary data.</text>
</comment>
<gene>
    <name evidence="15" type="primary">ppdK</name>
    <name evidence="15" type="ORF">WMO14_12035</name>
</gene>
<dbReference type="NCBIfam" id="NF004531">
    <property type="entry name" value="PRK05878.1"/>
    <property type="match status" value="1"/>
</dbReference>
<dbReference type="Gene3D" id="3.30.1490.20">
    <property type="entry name" value="ATP-grasp fold, A domain"/>
    <property type="match status" value="1"/>
</dbReference>
<dbReference type="InterPro" id="IPR036637">
    <property type="entry name" value="Phosphohistidine_dom_sf"/>
</dbReference>
<dbReference type="InterPro" id="IPR013815">
    <property type="entry name" value="ATP_grasp_subdomain_1"/>
</dbReference>
<dbReference type="Pfam" id="PF02896">
    <property type="entry name" value="PEP-utilizers_C"/>
    <property type="match status" value="1"/>
</dbReference>
<dbReference type="InterPro" id="IPR002192">
    <property type="entry name" value="PPDK_AMP/ATP-bd"/>
</dbReference>
<organism evidence="15 16">
    <name type="scientific">[Lactobacillus] rogosae</name>
    <dbReference type="NCBI Taxonomy" id="706562"/>
    <lineage>
        <taxon>Bacteria</taxon>
        <taxon>Bacillati</taxon>
        <taxon>Bacillota</taxon>
        <taxon>Clostridia</taxon>
        <taxon>Lachnospirales</taxon>
        <taxon>Lachnospiraceae</taxon>
        <taxon>Lachnospira</taxon>
    </lineage>
</organism>
<dbReference type="RefSeq" id="WP_349153901.1">
    <property type="nucleotide sequence ID" value="NZ_JBBMER010000010.1"/>
</dbReference>
<dbReference type="InterPro" id="IPR018274">
    <property type="entry name" value="PEP_util_AS"/>
</dbReference>
<dbReference type="InterPro" id="IPR023151">
    <property type="entry name" value="PEP_util_CS"/>
</dbReference>
<dbReference type="Gene3D" id="3.20.20.60">
    <property type="entry name" value="Phosphoenolpyruvate-binding domains"/>
    <property type="match status" value="1"/>
</dbReference>
<comment type="cofactor">
    <cofactor evidence="1 11">
        <name>Mg(2+)</name>
        <dbReference type="ChEBI" id="CHEBI:18420"/>
    </cofactor>
</comment>
<dbReference type="InterPro" id="IPR000121">
    <property type="entry name" value="PEP_util_C"/>
</dbReference>
<evidence type="ECO:0000259" key="12">
    <source>
        <dbReference type="Pfam" id="PF00391"/>
    </source>
</evidence>
<keyword evidence="5 15" id="KW-0808">Transferase</keyword>
<dbReference type="InterPro" id="IPR015813">
    <property type="entry name" value="Pyrv/PenolPyrv_kinase-like_dom"/>
</dbReference>
<keyword evidence="9" id="KW-0067">ATP-binding</keyword>
<dbReference type="SUPFAM" id="SSF52009">
    <property type="entry name" value="Phosphohistidine domain"/>
    <property type="match status" value="1"/>
</dbReference>
<feature type="domain" description="Pyruvate phosphate dikinase AMP/ATP-binding" evidence="13">
    <location>
        <begin position="304"/>
        <end position="350"/>
    </location>
</feature>
<evidence type="ECO:0000313" key="15">
    <source>
        <dbReference type="EMBL" id="MEQ2380587.1"/>
    </source>
</evidence>
<comment type="similarity">
    <text evidence="2 11">Belongs to the PEP-utilizing enzyme family.</text>
</comment>
<dbReference type="PANTHER" id="PTHR22931">
    <property type="entry name" value="PHOSPHOENOLPYRUVATE DIKINASE-RELATED"/>
    <property type="match status" value="1"/>
</dbReference>
<dbReference type="Pfam" id="PF01326">
    <property type="entry name" value="PPDK_N"/>
    <property type="match status" value="2"/>
</dbReference>
<dbReference type="InterPro" id="IPR040442">
    <property type="entry name" value="Pyrv_kinase-like_dom_sf"/>
</dbReference>
<evidence type="ECO:0000256" key="4">
    <source>
        <dbReference type="ARBA" id="ARBA00020138"/>
    </source>
</evidence>
<evidence type="ECO:0000256" key="10">
    <source>
        <dbReference type="ARBA" id="ARBA00022842"/>
    </source>
</evidence>
<feature type="domain" description="PEP-utilising enzyme mobile" evidence="12">
    <location>
        <begin position="424"/>
        <end position="505"/>
    </location>
</feature>
<evidence type="ECO:0000256" key="2">
    <source>
        <dbReference type="ARBA" id="ARBA00007837"/>
    </source>
</evidence>
<evidence type="ECO:0000256" key="1">
    <source>
        <dbReference type="ARBA" id="ARBA00001946"/>
    </source>
</evidence>
<accession>A0ABV1BZ25</accession>
<dbReference type="InterPro" id="IPR010121">
    <property type="entry name" value="Pyruvate_phosphate_dikinase"/>
</dbReference>
<protein>
    <recommendedName>
        <fullName evidence="4 11">Pyruvate, phosphate dikinase</fullName>
        <ecNumber evidence="3 11">2.7.9.1</ecNumber>
    </recommendedName>
</protein>
<name>A0ABV1BZ25_9FIRM</name>
<dbReference type="PROSITE" id="PS00370">
    <property type="entry name" value="PEP_ENZYMES_PHOS_SITE"/>
    <property type="match status" value="1"/>
</dbReference>
<evidence type="ECO:0000259" key="13">
    <source>
        <dbReference type="Pfam" id="PF01326"/>
    </source>
</evidence>
<dbReference type="EC" id="2.7.9.1" evidence="3 11"/>
<dbReference type="PANTHER" id="PTHR22931:SF9">
    <property type="entry name" value="PYRUVATE, PHOSPHATE DIKINASE 1, CHLOROPLASTIC"/>
    <property type="match status" value="1"/>
</dbReference>
<dbReference type="Gene3D" id="3.30.470.20">
    <property type="entry name" value="ATP-grasp fold, B domain"/>
    <property type="match status" value="1"/>
</dbReference>
<dbReference type="SUPFAM" id="SSF51621">
    <property type="entry name" value="Phosphoenolpyruvate/pyruvate domain"/>
    <property type="match status" value="1"/>
</dbReference>
<keyword evidence="10" id="KW-0460">Magnesium</keyword>
<dbReference type="Gene3D" id="1.10.189.10">
    <property type="entry name" value="Pyruvate Phosphate Dikinase, domain 2"/>
    <property type="match status" value="1"/>
</dbReference>
<evidence type="ECO:0000313" key="16">
    <source>
        <dbReference type="Proteomes" id="UP001442364"/>
    </source>
</evidence>
<evidence type="ECO:0000256" key="7">
    <source>
        <dbReference type="ARBA" id="ARBA00022741"/>
    </source>
</evidence>
<sequence>MAKWVYRFSEGNASMRPLLGGKGANLAEMTGLGMPIPQGFTVTTEACTEYYRHGKQITDEIQAQIFEAIGWLEEYNGKKFGDTQDPLLVSVRSGARASMPGMMDTILNLGLNDVAVEGFAVKTGNPRFAYDSYRRFIQMFSDVVMEVPKSYFEKIIDEVKADKGVVYDTELTADDLKELIVRFKAVYKEAMKGEEFPQDPKVQLMEAVKAVFRSWDNPRAIVYRRMNDIPGDWGTAVNVQTMVFGNKGDTSGTGVAFTRNPSTGAKGIYGEYLINAQGEDVVAGVRTPQPITQLEKDLPECYSQFMELAMKLENHYKDMQDMEFTIEEGKLYFLQTRNGKRTAQAAIQIACDLVDEGMITPREAVMRIEAKSLDQLLHPMFDTDALKAGEVIGEALPASPGAAAGKVVFTAEEAKELGKGGKGERVILVRLETSPEDIEGMHASQGILTVRGGMTSHAAVVARGMGTCCVSGCGAISIDEEAKQFTLGGYTFTEGDYISLDGSTGKIYKGDIKTVEATVSGNFGRIMAWADEYRKLGVRTNADTPADTKNAVRLGAEGIGLCRTEHMFFGEDRIPKFRRMILSDTVEKRVEALKPIGEFQKADFKAMYEALEGRPMTVRYLDPPLHEFVPTEEEDIKALADDMGLTVEEVKAKCEALHEFNPMMGHRGCRLAVTYPEIARMQTRAVMEAAIEVSEEKGYEITPEIMIPLVGEKKELKFVKDVVIEEAEAVKKEKNSDIRYKIGTMIEIPRAALLADEIAEEAEFFSFGTNDLTQMTFGFSRDDAGKFLDSYYKSKIYESDPFARLDQNGVGQLVKMAVANGRKTRPALKCGICGEHGGDPSSIEFCHKAGLDYVSCSPFRVPIARLAAAQAAIASELQNDSEGDTNAAAKEGIDTDELKEKAKKAANEAAKVGREVAKEAVKVGKEAAKAGKEVAFAGVAGLKAGIAEAKKAYKENKNKDN</sequence>
<evidence type="ECO:0000256" key="11">
    <source>
        <dbReference type="PIRNR" id="PIRNR000853"/>
    </source>
</evidence>
<dbReference type="GO" id="GO:0050242">
    <property type="term" value="F:pyruvate, phosphate dikinase activity"/>
    <property type="evidence" value="ECO:0007669"/>
    <property type="project" value="UniProtKB-EC"/>
</dbReference>
<evidence type="ECO:0000256" key="3">
    <source>
        <dbReference type="ARBA" id="ARBA00011994"/>
    </source>
</evidence>